<dbReference type="InterPro" id="IPR005101">
    <property type="entry name" value="Cryptochr/Photolyase_FAD-bd"/>
</dbReference>
<accession>A0ABT7SXH2</accession>
<evidence type="ECO:0000256" key="3">
    <source>
        <dbReference type="ARBA" id="ARBA00022630"/>
    </source>
</evidence>
<dbReference type="InterPro" id="IPR006050">
    <property type="entry name" value="DNA_photolyase_N"/>
</dbReference>
<sequence length="432" mass="50281">MNNHVKRGLMIFRNDLRLNDSPTLSMLAQLCDELLCIRIISDSEQEANAFNLVSLGAHRYRFLLECLADLNTHLHEYEQSLVVLQGDPYTVIADLINKGHFSHVGMASDCGVYERELSVFVNKCCKQNHARFIDDSAECLYQQSDLPFSLENMPDVFSPFRRKVEKYTEPRKPIKIPNELPKQAAIPGELIPINVERALTSTTPNKVAQFIGGEKIAWQQVTYYFDKTHYIQRYKDTRNGLDGWDFSSKLSAWLAHGCISAASVADALANYEAREHQNESTYWLFFELLWRDFFHWQMYKQQHLMFVFSGIQNNFPNTLHDRETFEKWCAGETGYDIVDACMRQLNATGFMSNRGRQLVASCFVHELGQDWRYGAAYFEQQLIDYDVASNWGNWQYLAGVGSDPRGHRQFNLHKQTQMYDPQHHFINHWLQR</sequence>
<comment type="caution">
    <text evidence="8">The sequence shown here is derived from an EMBL/GenBank/DDBJ whole genome shotgun (WGS) entry which is preliminary data.</text>
</comment>
<comment type="cofactor">
    <cofactor evidence="6">
        <name>FAD</name>
        <dbReference type="ChEBI" id="CHEBI:57692"/>
    </cofactor>
    <text evidence="6">Binds 1 FAD per subunit.</text>
</comment>
<keyword evidence="4 6" id="KW-0274">FAD</keyword>
<dbReference type="RefSeq" id="WP_289365151.1">
    <property type="nucleotide sequence ID" value="NZ_JAUCBP010000007.1"/>
</dbReference>
<keyword evidence="5 6" id="KW-0157">Chromophore</keyword>
<comment type="similarity">
    <text evidence="1 6">Belongs to the DNA photolyase class-1 family.</text>
</comment>
<dbReference type="Gene3D" id="3.40.50.620">
    <property type="entry name" value="HUPs"/>
    <property type="match status" value="1"/>
</dbReference>
<dbReference type="InterPro" id="IPR014729">
    <property type="entry name" value="Rossmann-like_a/b/a_fold"/>
</dbReference>
<protein>
    <recommendedName>
        <fullName evidence="2 6">Cryptochrome DASH</fullName>
    </recommendedName>
</protein>
<evidence type="ECO:0000256" key="6">
    <source>
        <dbReference type="RuleBase" id="RU367151"/>
    </source>
</evidence>
<evidence type="ECO:0000256" key="5">
    <source>
        <dbReference type="ARBA" id="ARBA00022991"/>
    </source>
</evidence>
<keyword evidence="9" id="KW-1185">Reference proteome</keyword>
<dbReference type="PANTHER" id="PTHR11455">
    <property type="entry name" value="CRYPTOCHROME"/>
    <property type="match status" value="1"/>
</dbReference>
<reference evidence="8 9" key="1">
    <citation type="submission" date="2023-06" db="EMBL/GenBank/DDBJ databases">
        <title>Alteromonas sp. ASW11-36 isolated from intertidal sand.</title>
        <authorList>
            <person name="Li Y."/>
        </authorList>
    </citation>
    <scope>NUCLEOTIDE SEQUENCE [LARGE SCALE GENOMIC DNA]</scope>
    <source>
        <strain evidence="8 9">ASW11-36</strain>
    </source>
</reference>
<dbReference type="Proteomes" id="UP001234343">
    <property type="component" value="Unassembled WGS sequence"/>
</dbReference>
<proteinExistence type="inferred from homology"/>
<comment type="function">
    <text evidence="6">May have a photoreceptor function.</text>
</comment>
<dbReference type="InterPro" id="IPR014133">
    <property type="entry name" value="Cry_DASH"/>
</dbReference>
<evidence type="ECO:0000256" key="2">
    <source>
        <dbReference type="ARBA" id="ARBA00017881"/>
    </source>
</evidence>
<evidence type="ECO:0000313" key="9">
    <source>
        <dbReference type="Proteomes" id="UP001234343"/>
    </source>
</evidence>
<dbReference type="PANTHER" id="PTHR11455:SF22">
    <property type="entry name" value="CRYPTOCHROME DASH"/>
    <property type="match status" value="1"/>
</dbReference>
<dbReference type="SUPFAM" id="SSF52425">
    <property type="entry name" value="Cryptochrome/photolyase, N-terminal domain"/>
    <property type="match status" value="1"/>
</dbReference>
<evidence type="ECO:0000256" key="1">
    <source>
        <dbReference type="ARBA" id="ARBA00005862"/>
    </source>
</evidence>
<comment type="cofactor">
    <cofactor evidence="6">
        <name>(6R)-5,10-methylene-5,6,7,8-tetrahydrofolate</name>
        <dbReference type="ChEBI" id="CHEBI:15636"/>
    </cofactor>
    <text evidence="6">Binds 1 5,10-methenyltetrahydrofolate (MTHF) per subunit.</text>
</comment>
<organism evidence="8 9">
    <name type="scientific">Alteromonas arenosi</name>
    <dbReference type="NCBI Taxonomy" id="3055817"/>
    <lineage>
        <taxon>Bacteria</taxon>
        <taxon>Pseudomonadati</taxon>
        <taxon>Pseudomonadota</taxon>
        <taxon>Gammaproteobacteria</taxon>
        <taxon>Alteromonadales</taxon>
        <taxon>Alteromonadaceae</taxon>
        <taxon>Alteromonas/Salinimonas group</taxon>
        <taxon>Alteromonas</taxon>
    </lineage>
</organism>
<dbReference type="Pfam" id="PF03441">
    <property type="entry name" value="FAD_binding_7"/>
    <property type="match status" value="1"/>
</dbReference>
<dbReference type="Gene3D" id="1.10.579.10">
    <property type="entry name" value="DNA Cyclobutane Dipyrimidine Photolyase, subunit A, domain 3"/>
    <property type="match status" value="1"/>
</dbReference>
<dbReference type="NCBIfam" id="TIGR02765">
    <property type="entry name" value="crypto_DASH"/>
    <property type="match status" value="1"/>
</dbReference>
<dbReference type="InterPro" id="IPR002081">
    <property type="entry name" value="Cryptochrome/DNA_photolyase_1"/>
</dbReference>
<dbReference type="InterPro" id="IPR036155">
    <property type="entry name" value="Crypto/Photolyase_N_sf"/>
</dbReference>
<dbReference type="EMBL" id="JAUCBP010000007">
    <property type="protein sequence ID" value="MDM7860865.1"/>
    <property type="molecule type" value="Genomic_DNA"/>
</dbReference>
<keyword evidence="3 6" id="KW-0285">Flavoprotein</keyword>
<dbReference type="InterPro" id="IPR036134">
    <property type="entry name" value="Crypto/Photolyase_FAD-like_sf"/>
</dbReference>
<dbReference type="PROSITE" id="PS51645">
    <property type="entry name" value="PHR_CRY_ALPHA_BETA"/>
    <property type="match status" value="1"/>
</dbReference>
<evidence type="ECO:0000256" key="4">
    <source>
        <dbReference type="ARBA" id="ARBA00022827"/>
    </source>
</evidence>
<evidence type="ECO:0000259" key="7">
    <source>
        <dbReference type="PROSITE" id="PS51645"/>
    </source>
</evidence>
<dbReference type="PRINTS" id="PR00147">
    <property type="entry name" value="DNAPHOTLYASE"/>
</dbReference>
<dbReference type="Gene3D" id="1.25.40.80">
    <property type="match status" value="1"/>
</dbReference>
<evidence type="ECO:0000313" key="8">
    <source>
        <dbReference type="EMBL" id="MDM7860865.1"/>
    </source>
</evidence>
<name>A0ABT7SXH2_9ALTE</name>
<dbReference type="SUPFAM" id="SSF48173">
    <property type="entry name" value="Cryptochrome/photolyase FAD-binding domain"/>
    <property type="match status" value="1"/>
</dbReference>
<gene>
    <name evidence="8" type="ORF">QTP81_09680</name>
</gene>
<feature type="domain" description="Photolyase/cryptochrome alpha/beta" evidence="7">
    <location>
        <begin position="6"/>
        <end position="140"/>
    </location>
</feature>
<dbReference type="Pfam" id="PF00875">
    <property type="entry name" value="DNA_photolyase"/>
    <property type="match status" value="1"/>
</dbReference>